<dbReference type="InterPro" id="IPR050246">
    <property type="entry name" value="Class_II_FBP_aldolase"/>
</dbReference>
<dbReference type="OrthoDB" id="2558351at2759"/>
<comment type="catalytic activity">
    <reaction evidence="1">
        <text>beta-D-fructose 1,6-bisphosphate = D-glyceraldehyde 3-phosphate + dihydroxyacetone phosphate</text>
        <dbReference type="Rhea" id="RHEA:14729"/>
        <dbReference type="ChEBI" id="CHEBI:32966"/>
        <dbReference type="ChEBI" id="CHEBI:57642"/>
        <dbReference type="ChEBI" id="CHEBI:59776"/>
        <dbReference type="EC" id="4.1.2.13"/>
    </reaction>
</comment>
<keyword evidence="1" id="KW-0862">Zinc</keyword>
<dbReference type="PANTHER" id="PTHR30304">
    <property type="entry name" value="D-TAGATOSE-1,6-BISPHOSPHATE ALDOLASE"/>
    <property type="match status" value="1"/>
</dbReference>
<proteinExistence type="inferred from homology"/>
<keyword evidence="3" id="KW-1185">Reference proteome</keyword>
<dbReference type="AlphaFoldDB" id="A0A0D0C4W4"/>
<dbReference type="EMBL" id="KN834791">
    <property type="protein sequence ID" value="KIK57444.1"/>
    <property type="molecule type" value="Genomic_DNA"/>
</dbReference>
<dbReference type="Gene3D" id="3.20.20.70">
    <property type="entry name" value="Aldolase class I"/>
    <property type="match status" value="1"/>
</dbReference>
<dbReference type="HOGENOM" id="CLU_040088_4_1_1"/>
<keyword evidence="1" id="KW-0479">Metal-binding</keyword>
<dbReference type="GO" id="GO:0006096">
    <property type="term" value="P:glycolytic process"/>
    <property type="evidence" value="ECO:0007669"/>
    <property type="project" value="UniProtKB-UniPathway"/>
</dbReference>
<keyword evidence="1" id="KW-0456">Lyase</keyword>
<organism evidence="2 3">
    <name type="scientific">Collybiopsis luxurians FD-317 M1</name>
    <dbReference type="NCBI Taxonomy" id="944289"/>
    <lineage>
        <taxon>Eukaryota</taxon>
        <taxon>Fungi</taxon>
        <taxon>Dikarya</taxon>
        <taxon>Basidiomycota</taxon>
        <taxon>Agaricomycotina</taxon>
        <taxon>Agaricomycetes</taxon>
        <taxon>Agaricomycetidae</taxon>
        <taxon>Agaricales</taxon>
        <taxon>Marasmiineae</taxon>
        <taxon>Omphalotaceae</taxon>
        <taxon>Collybiopsis</taxon>
        <taxon>Collybiopsis luxurians</taxon>
    </lineage>
</organism>
<evidence type="ECO:0000313" key="2">
    <source>
        <dbReference type="EMBL" id="KIK57444.1"/>
    </source>
</evidence>
<protein>
    <recommendedName>
        <fullName evidence="1">Fructose-bisphosphate aldolase</fullName>
        <shortName evidence="1">FBP aldolase</shortName>
        <ecNumber evidence="1">4.1.2.13</ecNumber>
    </recommendedName>
</protein>
<dbReference type="GO" id="GO:0004332">
    <property type="term" value="F:fructose-bisphosphate aldolase activity"/>
    <property type="evidence" value="ECO:0007669"/>
    <property type="project" value="UniProtKB-EC"/>
</dbReference>
<comment type="pathway">
    <text evidence="1">Carbohydrate degradation; glycolysis; D-glyceraldehyde 3-phosphate and glycerone phosphate from D-glucose: step 4/4.</text>
</comment>
<keyword evidence="1" id="KW-0324">Glycolysis</keyword>
<accession>A0A0D0C4W4</accession>
<dbReference type="GO" id="GO:0008270">
    <property type="term" value="F:zinc ion binding"/>
    <property type="evidence" value="ECO:0007669"/>
    <property type="project" value="UniProtKB-UniRule"/>
</dbReference>
<dbReference type="PANTHER" id="PTHR30304:SF0">
    <property type="entry name" value="D-TAGATOSE-1,6-BISPHOSPHATE ALDOLASE SUBUNIT GATY-RELATED"/>
    <property type="match status" value="1"/>
</dbReference>
<reference evidence="2 3" key="1">
    <citation type="submission" date="2014-04" db="EMBL/GenBank/DDBJ databases">
        <title>Evolutionary Origins and Diversification of the Mycorrhizal Mutualists.</title>
        <authorList>
            <consortium name="DOE Joint Genome Institute"/>
            <consortium name="Mycorrhizal Genomics Consortium"/>
            <person name="Kohler A."/>
            <person name="Kuo A."/>
            <person name="Nagy L.G."/>
            <person name="Floudas D."/>
            <person name="Copeland A."/>
            <person name="Barry K.W."/>
            <person name="Cichocki N."/>
            <person name="Veneault-Fourrey C."/>
            <person name="LaButti K."/>
            <person name="Lindquist E.A."/>
            <person name="Lipzen A."/>
            <person name="Lundell T."/>
            <person name="Morin E."/>
            <person name="Murat C."/>
            <person name="Riley R."/>
            <person name="Ohm R."/>
            <person name="Sun H."/>
            <person name="Tunlid A."/>
            <person name="Henrissat B."/>
            <person name="Grigoriev I.V."/>
            <person name="Hibbett D.S."/>
            <person name="Martin F."/>
        </authorList>
    </citation>
    <scope>NUCLEOTIDE SEQUENCE [LARGE SCALE GENOMIC DNA]</scope>
    <source>
        <strain evidence="2 3">FD-317 M1</strain>
    </source>
</reference>
<comment type="function">
    <text evidence="1">Catalyzes the aldol condensation of dihydroxyacetone phosphate (DHAP or glycerone-phosphate) with glyceraldehyde 3-phosphate (G3P) to form fructose 1,6-bisphosphate (FBP) in gluconeogenesis and the reverse reaction in glycolysis.</text>
</comment>
<evidence type="ECO:0000313" key="3">
    <source>
        <dbReference type="Proteomes" id="UP000053593"/>
    </source>
</evidence>
<name>A0A0D0C4W4_9AGAR</name>
<dbReference type="InterPro" id="IPR013785">
    <property type="entry name" value="Aldolase_TIM"/>
</dbReference>
<dbReference type="SUPFAM" id="SSF51569">
    <property type="entry name" value="Aldolase"/>
    <property type="match status" value="1"/>
</dbReference>
<dbReference type="UniPathway" id="UPA00109">
    <property type="reaction ID" value="UER00183"/>
</dbReference>
<evidence type="ECO:0000256" key="1">
    <source>
        <dbReference type="RuleBase" id="RU366023"/>
    </source>
</evidence>
<comment type="similarity">
    <text evidence="1">Belongs to the class II fructose-bisphosphate aldolase family.</text>
</comment>
<gene>
    <name evidence="2" type="ORF">GYMLUDRAFT_46326</name>
</gene>
<dbReference type="Proteomes" id="UP000053593">
    <property type="component" value="Unassembled WGS sequence"/>
</dbReference>
<sequence length="244" mass="26601">MIMLFPVTLQYGKGPFLQFCLNAAHQASVPIAVHLDHATDPEHLELALGLAENGIVFDSIMVDASHAETDEENISIARPYVDRARKYGIAVEVELGRLEGGEAGLRMISDAKLTSPAKGAMFMSGTGAVILAPSIGNLHGLYLKPPSFRQDIIRDLRSTFKGQGILLCLHGTDGLPDELFKECIANGISKFNINSWARDPYLETFTASIQSKPFPDAIEEATEVFAKSCDRFMELFGSKGKAEQ</sequence>
<dbReference type="InterPro" id="IPR000771">
    <property type="entry name" value="FBA_II"/>
</dbReference>
<comment type="cofactor">
    <cofactor evidence="1">
        <name>Zn(2+)</name>
        <dbReference type="ChEBI" id="CHEBI:29105"/>
    </cofactor>
    <text evidence="1">Binds 2 Zn(2+) ions per subunit. One is catalytic and the other provides a structural contribution.</text>
</comment>
<dbReference type="PIRSF" id="PIRSF001359">
    <property type="entry name" value="F_bP_aldolase_II"/>
    <property type="match status" value="1"/>
</dbReference>
<dbReference type="Pfam" id="PF01116">
    <property type="entry name" value="F_bP_aldolase"/>
    <property type="match status" value="1"/>
</dbReference>
<dbReference type="EC" id="4.1.2.13" evidence="1"/>